<protein>
    <submittedName>
        <fullName evidence="8">Cobalt transporter</fullName>
    </submittedName>
</protein>
<dbReference type="InterPro" id="IPR002751">
    <property type="entry name" value="CbiM/NikMN"/>
</dbReference>
<gene>
    <name evidence="8" type="ORF">E2F50_19460</name>
</gene>
<evidence type="ECO:0000256" key="2">
    <source>
        <dbReference type="ARBA" id="ARBA00022448"/>
    </source>
</evidence>
<keyword evidence="4 7" id="KW-0812">Transmembrane</keyword>
<feature type="transmembrane region" description="Helical" evidence="7">
    <location>
        <begin position="43"/>
        <end position="61"/>
    </location>
</feature>
<sequence length="225" mass="23990">MHIEPGIVDGSKIVLSYATAGFSGLLALKSASGDINRRGALSFMARSAITTALVFCFFEVLPHYPVGVSEVHLILGSSLFLLFGMAPAAIGLALGLLAQGLFFTQYDLPQYGMNVTTLLVPLFALRMVASQTIAPGMRYVDLKYRQALALSVTYQAGIVTWVAFWALYGHGIGIDNLASIGTFGLSYMLVIVIEPLADIVVLAIAKSNATIARSSIFDPRLLGQA</sequence>
<dbReference type="Gene3D" id="1.10.1760.20">
    <property type="match status" value="1"/>
</dbReference>
<evidence type="ECO:0000313" key="8">
    <source>
        <dbReference type="EMBL" id="TDK31841.1"/>
    </source>
</evidence>
<dbReference type="EMBL" id="SMTL01000006">
    <property type="protein sequence ID" value="TDK31841.1"/>
    <property type="molecule type" value="Genomic_DNA"/>
</dbReference>
<keyword evidence="3" id="KW-1003">Cell membrane</keyword>
<evidence type="ECO:0000256" key="1">
    <source>
        <dbReference type="ARBA" id="ARBA00004651"/>
    </source>
</evidence>
<comment type="caution">
    <text evidence="8">The sequence shown here is derived from an EMBL/GenBank/DDBJ whole genome shotgun (WGS) entry which is preliminary data.</text>
</comment>
<keyword evidence="2" id="KW-0813">Transport</keyword>
<evidence type="ECO:0000256" key="4">
    <source>
        <dbReference type="ARBA" id="ARBA00022692"/>
    </source>
</evidence>
<feature type="transmembrane region" description="Helical" evidence="7">
    <location>
        <begin position="180"/>
        <end position="205"/>
    </location>
</feature>
<evidence type="ECO:0000256" key="6">
    <source>
        <dbReference type="ARBA" id="ARBA00023136"/>
    </source>
</evidence>
<name>A0A4R5UAJ7_9HYPH</name>
<dbReference type="Proteomes" id="UP000295238">
    <property type="component" value="Unassembled WGS sequence"/>
</dbReference>
<keyword evidence="6 7" id="KW-0472">Membrane</keyword>
<keyword evidence="9" id="KW-1185">Reference proteome</keyword>
<feature type="transmembrane region" description="Helical" evidence="7">
    <location>
        <begin position="148"/>
        <end position="168"/>
    </location>
</feature>
<dbReference type="GO" id="GO:0000041">
    <property type="term" value="P:transition metal ion transport"/>
    <property type="evidence" value="ECO:0007669"/>
    <property type="project" value="InterPro"/>
</dbReference>
<accession>A0A4R5UAJ7</accession>
<reference evidence="8 9" key="1">
    <citation type="submission" date="2019-03" db="EMBL/GenBank/DDBJ databases">
        <title>Rhizobium sp. nov., an bacterium isolated from biocrust in Mu Us Desert.</title>
        <authorList>
            <person name="Lixiong L."/>
        </authorList>
    </citation>
    <scope>NUCLEOTIDE SEQUENCE [LARGE SCALE GENOMIC DNA]</scope>
    <source>
        <strain evidence="8 9">SPY-1</strain>
    </source>
</reference>
<dbReference type="Pfam" id="PF01891">
    <property type="entry name" value="CbiM"/>
    <property type="match status" value="1"/>
</dbReference>
<feature type="transmembrane region" description="Helical" evidence="7">
    <location>
        <begin position="12"/>
        <end position="31"/>
    </location>
</feature>
<evidence type="ECO:0000256" key="5">
    <source>
        <dbReference type="ARBA" id="ARBA00022989"/>
    </source>
</evidence>
<comment type="subcellular location">
    <subcellularLocation>
        <location evidence="1">Cell membrane</location>
        <topology evidence="1">Multi-pass membrane protein</topology>
    </subcellularLocation>
</comment>
<evidence type="ECO:0000313" key="9">
    <source>
        <dbReference type="Proteomes" id="UP000295238"/>
    </source>
</evidence>
<dbReference type="AlphaFoldDB" id="A0A4R5UAJ7"/>
<proteinExistence type="predicted"/>
<keyword evidence="5 7" id="KW-1133">Transmembrane helix</keyword>
<dbReference type="GO" id="GO:0005886">
    <property type="term" value="C:plasma membrane"/>
    <property type="evidence" value="ECO:0007669"/>
    <property type="project" value="UniProtKB-SubCell"/>
</dbReference>
<feature type="transmembrane region" description="Helical" evidence="7">
    <location>
        <begin position="73"/>
        <end position="98"/>
    </location>
</feature>
<organism evidence="8 9">
    <name type="scientific">Rhizobium deserti</name>
    <dbReference type="NCBI Taxonomy" id="2547961"/>
    <lineage>
        <taxon>Bacteria</taxon>
        <taxon>Pseudomonadati</taxon>
        <taxon>Pseudomonadota</taxon>
        <taxon>Alphaproteobacteria</taxon>
        <taxon>Hyphomicrobiales</taxon>
        <taxon>Rhizobiaceae</taxon>
        <taxon>Rhizobium/Agrobacterium group</taxon>
        <taxon>Rhizobium</taxon>
    </lineage>
</organism>
<evidence type="ECO:0000256" key="7">
    <source>
        <dbReference type="SAM" id="Phobius"/>
    </source>
</evidence>
<evidence type="ECO:0000256" key="3">
    <source>
        <dbReference type="ARBA" id="ARBA00022475"/>
    </source>
</evidence>
<dbReference type="OrthoDB" id="4710659at2"/>
<dbReference type="RefSeq" id="WP_133317842.1">
    <property type="nucleotide sequence ID" value="NZ_SMTL01000006.1"/>
</dbReference>